<gene>
    <name evidence="3" type="ORF">RI129_005267</name>
</gene>
<dbReference type="Proteomes" id="UP001329430">
    <property type="component" value="Chromosome 3"/>
</dbReference>
<dbReference type="EMBL" id="JAVRBK010000003">
    <property type="protein sequence ID" value="KAK5646803.1"/>
    <property type="molecule type" value="Genomic_DNA"/>
</dbReference>
<proteinExistence type="predicted"/>
<evidence type="ECO:0000313" key="4">
    <source>
        <dbReference type="Proteomes" id="UP001329430"/>
    </source>
</evidence>
<organism evidence="3 4">
    <name type="scientific">Pyrocoelia pectoralis</name>
    <dbReference type="NCBI Taxonomy" id="417401"/>
    <lineage>
        <taxon>Eukaryota</taxon>
        <taxon>Metazoa</taxon>
        <taxon>Ecdysozoa</taxon>
        <taxon>Arthropoda</taxon>
        <taxon>Hexapoda</taxon>
        <taxon>Insecta</taxon>
        <taxon>Pterygota</taxon>
        <taxon>Neoptera</taxon>
        <taxon>Endopterygota</taxon>
        <taxon>Coleoptera</taxon>
        <taxon>Polyphaga</taxon>
        <taxon>Elateriformia</taxon>
        <taxon>Elateroidea</taxon>
        <taxon>Lampyridae</taxon>
        <taxon>Lampyrinae</taxon>
        <taxon>Pyrocoelia</taxon>
    </lineage>
</organism>
<evidence type="ECO:0000256" key="1">
    <source>
        <dbReference type="SAM" id="MobiDB-lite"/>
    </source>
</evidence>
<keyword evidence="2" id="KW-1133">Transmembrane helix</keyword>
<dbReference type="AlphaFoldDB" id="A0AAN7VKG3"/>
<feature type="compositionally biased region" description="Basic and acidic residues" evidence="1">
    <location>
        <begin position="80"/>
        <end position="120"/>
    </location>
</feature>
<feature type="transmembrane region" description="Helical" evidence="2">
    <location>
        <begin position="137"/>
        <end position="153"/>
    </location>
</feature>
<keyword evidence="4" id="KW-1185">Reference proteome</keyword>
<keyword evidence="2" id="KW-0472">Membrane</keyword>
<accession>A0AAN7VKG3</accession>
<keyword evidence="2" id="KW-0812">Transmembrane</keyword>
<feature type="region of interest" description="Disordered" evidence="1">
    <location>
        <begin position="63"/>
        <end position="120"/>
    </location>
</feature>
<reference evidence="3 4" key="1">
    <citation type="journal article" date="2024" name="Insects">
        <title>An Improved Chromosome-Level Genome Assembly of the Firefly Pyrocoelia pectoralis.</title>
        <authorList>
            <person name="Fu X."/>
            <person name="Meyer-Rochow V.B."/>
            <person name="Ballantyne L."/>
            <person name="Zhu X."/>
        </authorList>
    </citation>
    <scope>NUCLEOTIDE SEQUENCE [LARGE SCALE GENOMIC DNA]</scope>
    <source>
        <strain evidence="3">XCY_ONT2</strain>
    </source>
</reference>
<evidence type="ECO:0000256" key="2">
    <source>
        <dbReference type="SAM" id="Phobius"/>
    </source>
</evidence>
<name>A0AAN7VKG3_9COLE</name>
<comment type="caution">
    <text evidence="3">The sequence shown here is derived from an EMBL/GenBank/DDBJ whole genome shotgun (WGS) entry which is preliminary data.</text>
</comment>
<evidence type="ECO:0000313" key="3">
    <source>
        <dbReference type="EMBL" id="KAK5646803.1"/>
    </source>
</evidence>
<protein>
    <submittedName>
        <fullName evidence="3">Uncharacterized protein</fullName>
    </submittedName>
</protein>
<sequence length="154" mass="18380">MNKQEVKKREGWETKMLRGIFEGIKDKEGTWKCRTNKEIIKVYGKPTIIQRIRGQRVRWLGHMERMQPNRIPKTSIDTTTSERGEKKERQTQKEVVQEDLRGRSGELETKRSEQGSVEEVRKYQPQPLGRRLGVLKYYYYYVLLSCQLIFMLVI</sequence>